<proteinExistence type="inferred from homology"/>
<name>A0A4Q8QCT5_9FLAO</name>
<dbReference type="Pfam" id="PF04542">
    <property type="entry name" value="Sigma70_r2"/>
    <property type="match status" value="1"/>
</dbReference>
<dbReference type="EMBL" id="SGIU01000002">
    <property type="protein sequence ID" value="TAI48195.1"/>
    <property type="molecule type" value="Genomic_DNA"/>
</dbReference>
<keyword evidence="5" id="KW-0804">Transcription</keyword>
<dbReference type="InterPro" id="IPR013324">
    <property type="entry name" value="RNA_pol_sigma_r3/r4-like"/>
</dbReference>
<keyword evidence="3" id="KW-0731">Sigma factor</keyword>
<evidence type="ECO:0000256" key="4">
    <source>
        <dbReference type="ARBA" id="ARBA00023125"/>
    </source>
</evidence>
<dbReference type="CDD" id="cd06171">
    <property type="entry name" value="Sigma70_r4"/>
    <property type="match status" value="1"/>
</dbReference>
<evidence type="ECO:0000256" key="2">
    <source>
        <dbReference type="ARBA" id="ARBA00023015"/>
    </source>
</evidence>
<dbReference type="Gene3D" id="1.10.10.10">
    <property type="entry name" value="Winged helix-like DNA-binding domain superfamily/Winged helix DNA-binding domain"/>
    <property type="match status" value="1"/>
</dbReference>
<dbReference type="GO" id="GO:0016987">
    <property type="term" value="F:sigma factor activity"/>
    <property type="evidence" value="ECO:0007669"/>
    <property type="project" value="UniProtKB-KW"/>
</dbReference>
<comment type="caution">
    <text evidence="8">The sequence shown here is derived from an EMBL/GenBank/DDBJ whole genome shotgun (WGS) entry which is preliminary data.</text>
</comment>
<evidence type="ECO:0000313" key="8">
    <source>
        <dbReference type="EMBL" id="TAI48195.1"/>
    </source>
</evidence>
<dbReference type="SUPFAM" id="SSF88659">
    <property type="entry name" value="Sigma3 and sigma4 domains of RNA polymerase sigma factors"/>
    <property type="match status" value="1"/>
</dbReference>
<dbReference type="InterPro" id="IPR039425">
    <property type="entry name" value="RNA_pol_sigma-70-like"/>
</dbReference>
<dbReference type="InterPro" id="IPR036388">
    <property type="entry name" value="WH-like_DNA-bd_sf"/>
</dbReference>
<keyword evidence="4" id="KW-0238">DNA-binding</keyword>
<dbReference type="GO" id="GO:0006352">
    <property type="term" value="P:DNA-templated transcription initiation"/>
    <property type="evidence" value="ECO:0007669"/>
    <property type="project" value="InterPro"/>
</dbReference>
<evidence type="ECO:0000256" key="3">
    <source>
        <dbReference type="ARBA" id="ARBA00023082"/>
    </source>
</evidence>
<feature type="domain" description="RNA polymerase sigma factor 70 region 4 type 2" evidence="7">
    <location>
        <begin position="117"/>
        <end position="167"/>
    </location>
</feature>
<dbReference type="InterPro" id="IPR007627">
    <property type="entry name" value="RNA_pol_sigma70_r2"/>
</dbReference>
<feature type="domain" description="RNA polymerase sigma-70 region 2" evidence="6">
    <location>
        <begin position="36"/>
        <end position="83"/>
    </location>
</feature>
<organism evidence="8 9">
    <name type="scientific">Flagellimonas allohymeniacidonis</name>
    <dbReference type="NCBI Taxonomy" id="2517819"/>
    <lineage>
        <taxon>Bacteria</taxon>
        <taxon>Pseudomonadati</taxon>
        <taxon>Bacteroidota</taxon>
        <taxon>Flavobacteriia</taxon>
        <taxon>Flavobacteriales</taxon>
        <taxon>Flavobacteriaceae</taxon>
        <taxon>Flagellimonas</taxon>
    </lineage>
</organism>
<dbReference type="PANTHER" id="PTHR43133:SF8">
    <property type="entry name" value="RNA POLYMERASE SIGMA FACTOR HI_1459-RELATED"/>
    <property type="match status" value="1"/>
</dbReference>
<evidence type="ECO:0000256" key="1">
    <source>
        <dbReference type="ARBA" id="ARBA00010641"/>
    </source>
</evidence>
<comment type="similarity">
    <text evidence="1">Belongs to the sigma-70 factor family. ECF subfamily.</text>
</comment>
<dbReference type="AlphaFoldDB" id="A0A4Q8QCT5"/>
<dbReference type="InterPro" id="IPR013325">
    <property type="entry name" value="RNA_pol_sigma_r2"/>
</dbReference>
<dbReference type="Pfam" id="PF08281">
    <property type="entry name" value="Sigma70_r4_2"/>
    <property type="match status" value="1"/>
</dbReference>
<protein>
    <submittedName>
        <fullName evidence="8">RNA polymerase sigma factor</fullName>
    </submittedName>
</protein>
<reference evidence="8 9" key="1">
    <citation type="submission" date="2019-02" db="EMBL/GenBank/DDBJ databases">
        <title>Draft genome sequence of Muricauda sp. 176CP4-71.</title>
        <authorList>
            <person name="Park J.-S."/>
        </authorList>
    </citation>
    <scope>NUCLEOTIDE SEQUENCE [LARGE SCALE GENOMIC DNA]</scope>
    <source>
        <strain evidence="8 9">176CP4-71</strain>
    </source>
</reference>
<evidence type="ECO:0000259" key="6">
    <source>
        <dbReference type="Pfam" id="PF04542"/>
    </source>
</evidence>
<evidence type="ECO:0000259" key="7">
    <source>
        <dbReference type="Pfam" id="PF08281"/>
    </source>
</evidence>
<evidence type="ECO:0000256" key="5">
    <source>
        <dbReference type="ARBA" id="ARBA00023163"/>
    </source>
</evidence>
<dbReference type="InterPro" id="IPR013249">
    <property type="entry name" value="RNA_pol_sigma70_r4_t2"/>
</dbReference>
<sequence length="180" mass="20795">MVSSNESNDSRLTSFFSEEYLSLQRYVRSKIEDTTEREAEDIVQDVALRIFSRSNDAAQINNVAGFVYNAIRNRIIDLMRSKKERNYASDDIDGKWQEFADLFYGEADNSYGTGLQNALKEAIEKLKPEYRNIILAVDFEGYTYREISQETGIAQGTLMSRRHRALSILAKNLEQKRKNI</sequence>
<keyword evidence="9" id="KW-1185">Reference proteome</keyword>
<dbReference type="Gene3D" id="1.10.1740.10">
    <property type="match status" value="1"/>
</dbReference>
<dbReference type="Proteomes" id="UP000291981">
    <property type="component" value="Unassembled WGS sequence"/>
</dbReference>
<keyword evidence="2" id="KW-0805">Transcription regulation</keyword>
<dbReference type="InterPro" id="IPR014284">
    <property type="entry name" value="RNA_pol_sigma-70_dom"/>
</dbReference>
<dbReference type="NCBIfam" id="TIGR02937">
    <property type="entry name" value="sigma70-ECF"/>
    <property type="match status" value="1"/>
</dbReference>
<evidence type="ECO:0000313" key="9">
    <source>
        <dbReference type="Proteomes" id="UP000291981"/>
    </source>
</evidence>
<dbReference type="OrthoDB" id="9803470at2"/>
<dbReference type="GO" id="GO:0003677">
    <property type="term" value="F:DNA binding"/>
    <property type="evidence" value="ECO:0007669"/>
    <property type="project" value="UniProtKB-KW"/>
</dbReference>
<dbReference type="PANTHER" id="PTHR43133">
    <property type="entry name" value="RNA POLYMERASE ECF-TYPE SIGMA FACTO"/>
    <property type="match status" value="1"/>
</dbReference>
<accession>A0A4Q8QCT5</accession>
<dbReference type="SUPFAM" id="SSF88946">
    <property type="entry name" value="Sigma2 domain of RNA polymerase sigma factors"/>
    <property type="match status" value="1"/>
</dbReference>
<gene>
    <name evidence="8" type="ORF">EW142_11880</name>
</gene>